<keyword evidence="10" id="KW-1185">Reference proteome</keyword>
<feature type="domain" description="AP2/ERF" evidence="8">
    <location>
        <begin position="272"/>
        <end position="329"/>
    </location>
</feature>
<comment type="subcellular location">
    <subcellularLocation>
        <location evidence="1">Nucleus</location>
    </subcellularLocation>
</comment>
<keyword evidence="3" id="KW-0238">DNA-binding</keyword>
<protein>
    <recommendedName>
        <fullName evidence="8">AP2/ERF domain-containing protein</fullName>
    </recommendedName>
</protein>
<accession>A0ABD1Y188</accession>
<evidence type="ECO:0000313" key="10">
    <source>
        <dbReference type="Proteomes" id="UP001605036"/>
    </source>
</evidence>
<evidence type="ECO:0000256" key="4">
    <source>
        <dbReference type="ARBA" id="ARBA00023163"/>
    </source>
</evidence>
<feature type="region of interest" description="Disordered" evidence="7">
    <location>
        <begin position="320"/>
        <end position="365"/>
    </location>
</feature>
<dbReference type="PANTHER" id="PTHR31194:SF189">
    <property type="entry name" value="AP2_ERF DOMAIN-CONTAINING PROTEIN"/>
    <property type="match status" value="1"/>
</dbReference>
<dbReference type="Pfam" id="PF00847">
    <property type="entry name" value="AP2"/>
    <property type="match status" value="1"/>
</dbReference>
<dbReference type="FunFam" id="3.30.730.10:FF:000005">
    <property type="entry name" value="ethylene-responsive transcription factor RAP2-11"/>
    <property type="match status" value="1"/>
</dbReference>
<dbReference type="PRINTS" id="PR00367">
    <property type="entry name" value="ETHRSPELEMNT"/>
</dbReference>
<dbReference type="PANTHER" id="PTHR31194">
    <property type="entry name" value="SHN SHINE , DNA BINDING / TRANSCRIPTION FACTOR"/>
    <property type="match status" value="1"/>
</dbReference>
<feature type="compositionally biased region" description="Basic residues" evidence="7">
    <location>
        <begin position="346"/>
        <end position="356"/>
    </location>
</feature>
<dbReference type="InterPro" id="IPR001471">
    <property type="entry name" value="AP2/ERF_dom"/>
</dbReference>
<dbReference type="GO" id="GO:0003677">
    <property type="term" value="F:DNA binding"/>
    <property type="evidence" value="ECO:0007669"/>
    <property type="project" value="UniProtKB-KW"/>
</dbReference>
<dbReference type="InterPro" id="IPR036955">
    <property type="entry name" value="AP2/ERF_dom_sf"/>
</dbReference>
<evidence type="ECO:0000256" key="1">
    <source>
        <dbReference type="ARBA" id="ARBA00004123"/>
    </source>
</evidence>
<keyword evidence="2" id="KW-0805">Transcription regulation</keyword>
<keyword evidence="4" id="KW-0804">Transcription</keyword>
<evidence type="ECO:0000256" key="5">
    <source>
        <dbReference type="ARBA" id="ARBA00023242"/>
    </source>
</evidence>
<feature type="compositionally biased region" description="Low complexity" evidence="7">
    <location>
        <begin position="331"/>
        <end position="344"/>
    </location>
</feature>
<evidence type="ECO:0000256" key="3">
    <source>
        <dbReference type="ARBA" id="ARBA00023125"/>
    </source>
</evidence>
<comment type="caution">
    <text evidence="9">The sequence shown here is derived from an EMBL/GenBank/DDBJ whole genome shotgun (WGS) entry which is preliminary data.</text>
</comment>
<organism evidence="9 10">
    <name type="scientific">Riccia fluitans</name>
    <dbReference type="NCBI Taxonomy" id="41844"/>
    <lineage>
        <taxon>Eukaryota</taxon>
        <taxon>Viridiplantae</taxon>
        <taxon>Streptophyta</taxon>
        <taxon>Embryophyta</taxon>
        <taxon>Marchantiophyta</taxon>
        <taxon>Marchantiopsida</taxon>
        <taxon>Marchantiidae</taxon>
        <taxon>Marchantiales</taxon>
        <taxon>Ricciaceae</taxon>
        <taxon>Riccia</taxon>
    </lineage>
</organism>
<proteinExistence type="inferred from homology"/>
<dbReference type="CDD" id="cd00018">
    <property type="entry name" value="AP2"/>
    <property type="match status" value="1"/>
</dbReference>
<name>A0ABD1Y188_9MARC</name>
<dbReference type="Proteomes" id="UP001605036">
    <property type="component" value="Unassembled WGS sequence"/>
</dbReference>
<dbReference type="InterPro" id="IPR016177">
    <property type="entry name" value="DNA-bd_dom_sf"/>
</dbReference>
<gene>
    <name evidence="9" type="ORF">R1flu_000591</name>
</gene>
<dbReference type="PROSITE" id="PS51032">
    <property type="entry name" value="AP2_ERF"/>
    <property type="match status" value="1"/>
</dbReference>
<dbReference type="SUPFAM" id="SSF54171">
    <property type="entry name" value="DNA-binding domain"/>
    <property type="match status" value="1"/>
</dbReference>
<dbReference type="GO" id="GO:0005634">
    <property type="term" value="C:nucleus"/>
    <property type="evidence" value="ECO:0007669"/>
    <property type="project" value="UniProtKB-SubCell"/>
</dbReference>
<evidence type="ECO:0000256" key="6">
    <source>
        <dbReference type="ARBA" id="ARBA00024343"/>
    </source>
</evidence>
<reference evidence="9 10" key="1">
    <citation type="submission" date="2024-09" db="EMBL/GenBank/DDBJ databases">
        <title>Chromosome-scale assembly of Riccia fluitans.</title>
        <authorList>
            <person name="Paukszto L."/>
            <person name="Sawicki J."/>
            <person name="Karawczyk K."/>
            <person name="Piernik-Szablinska J."/>
            <person name="Szczecinska M."/>
            <person name="Mazdziarz M."/>
        </authorList>
    </citation>
    <scope>NUCLEOTIDE SEQUENCE [LARGE SCALE GENOMIC DNA]</scope>
    <source>
        <strain evidence="9">Rf_01</strain>
        <tissue evidence="9">Aerial parts of the thallus</tissue>
    </source>
</reference>
<evidence type="ECO:0000259" key="8">
    <source>
        <dbReference type="PROSITE" id="PS51032"/>
    </source>
</evidence>
<evidence type="ECO:0000256" key="7">
    <source>
        <dbReference type="SAM" id="MobiDB-lite"/>
    </source>
</evidence>
<dbReference type="AlphaFoldDB" id="A0ABD1Y188"/>
<dbReference type="EMBL" id="JBHFFA010000006">
    <property type="protein sequence ID" value="KAL2620386.1"/>
    <property type="molecule type" value="Genomic_DNA"/>
</dbReference>
<comment type="similarity">
    <text evidence="6">Belongs to the AP2/ERF transcription factor family. ERF subfamily.</text>
</comment>
<dbReference type="InterPro" id="IPR050913">
    <property type="entry name" value="AP2/ERF_ERF"/>
</dbReference>
<evidence type="ECO:0000313" key="9">
    <source>
        <dbReference type="EMBL" id="KAL2620386.1"/>
    </source>
</evidence>
<dbReference type="SMART" id="SM00380">
    <property type="entry name" value="AP2"/>
    <property type="match status" value="1"/>
</dbReference>
<keyword evidence="5" id="KW-0539">Nucleus</keyword>
<dbReference type="Gene3D" id="3.30.730.10">
    <property type="entry name" value="AP2/ERF domain"/>
    <property type="match status" value="1"/>
</dbReference>
<evidence type="ECO:0000256" key="2">
    <source>
        <dbReference type="ARBA" id="ARBA00023015"/>
    </source>
</evidence>
<sequence length="365" mass="40299">MALHEVNNAACKSSFFGSRVVAASPLDDLWRSSMNGTVDQKPVFIKRELERLEEDILELPTIIPFQYVSPMSSWRNSYNDEDQFVDLSLLSSVDSWALLNSEQMDPSTSSFSGFHQGSSVSEWDVRAEEDRMNLEMLGIGAVVGREILYGESHCTSFGSSETPVQPNTHTFRLLEAASPTSGKFSSGHSSPIDNVRDQLETSVPILRQKPENKEATMSVTAAPVPQNGKQEHVIERCTTANAVSEEGDSEALSNLESRAASGKGGVVHTGKKLRGVRRRPWGRYCAEIRDPVGKIRLWLGTFDTEEDAVQAYDDAARKLRGSKARTNNAISTSPSSSLQLTPQSRQRYKPLSRRHPSILISRPSA</sequence>